<dbReference type="PANTHER" id="PTHR39640:SF1">
    <property type="entry name" value="DUF790 FAMILY PROTEIN"/>
    <property type="match status" value="1"/>
</dbReference>
<dbReference type="EMBL" id="AUZZ01009053">
    <property type="protein sequence ID" value="EQD35106.1"/>
    <property type="molecule type" value="Genomic_DNA"/>
</dbReference>
<reference evidence="1" key="2">
    <citation type="journal article" date="2014" name="ISME J.">
        <title>Microbial stratification in low pH oxic and suboxic macroscopic growths along an acid mine drainage.</title>
        <authorList>
            <person name="Mendez-Garcia C."/>
            <person name="Mesa V."/>
            <person name="Sprenger R.R."/>
            <person name="Richter M."/>
            <person name="Diez M.S."/>
            <person name="Solano J."/>
            <person name="Bargiela R."/>
            <person name="Golyshina O.V."/>
            <person name="Manteca A."/>
            <person name="Ramos J.L."/>
            <person name="Gallego J.R."/>
            <person name="Llorente I."/>
            <person name="Martins Dos Santos V.A."/>
            <person name="Jensen O.N."/>
            <person name="Pelaez A.I."/>
            <person name="Sanchez J."/>
            <person name="Ferrer M."/>
        </authorList>
    </citation>
    <scope>NUCLEOTIDE SEQUENCE</scope>
</reference>
<gene>
    <name evidence="1" type="ORF">B2A_12545</name>
</gene>
<organism evidence="1">
    <name type="scientific">mine drainage metagenome</name>
    <dbReference type="NCBI Taxonomy" id="410659"/>
    <lineage>
        <taxon>unclassified sequences</taxon>
        <taxon>metagenomes</taxon>
        <taxon>ecological metagenomes</taxon>
    </lineage>
</organism>
<dbReference type="InterPro" id="IPR008508">
    <property type="entry name" value="Bax1"/>
</dbReference>
<proteinExistence type="predicted"/>
<dbReference type="PANTHER" id="PTHR39640">
    <property type="entry name" value="VNG6129C"/>
    <property type="match status" value="1"/>
</dbReference>
<dbReference type="Pfam" id="PF05626">
    <property type="entry name" value="DUF790"/>
    <property type="match status" value="1"/>
</dbReference>
<feature type="non-terminal residue" evidence="1">
    <location>
        <position position="271"/>
    </location>
</feature>
<dbReference type="AlphaFoldDB" id="T0YI32"/>
<accession>T0YI32</accession>
<keyword evidence="1" id="KW-0378">Hydrolase</keyword>
<evidence type="ECO:0000313" key="1">
    <source>
        <dbReference type="EMBL" id="EQD35106.1"/>
    </source>
</evidence>
<dbReference type="GO" id="GO:0004519">
    <property type="term" value="F:endonuclease activity"/>
    <property type="evidence" value="ECO:0007669"/>
    <property type="project" value="UniProtKB-KW"/>
</dbReference>
<reference evidence="1" key="1">
    <citation type="submission" date="2013-08" db="EMBL/GenBank/DDBJ databases">
        <authorList>
            <person name="Mendez C."/>
            <person name="Richter M."/>
            <person name="Ferrer M."/>
            <person name="Sanchez J."/>
        </authorList>
    </citation>
    <scope>NUCLEOTIDE SEQUENCE</scope>
</reference>
<protein>
    <submittedName>
        <fullName evidence="1">Protein containing DUF790, endonuclease-like protein</fullName>
    </submittedName>
</protein>
<keyword evidence="1" id="KW-0255">Endonuclease</keyword>
<keyword evidence="1" id="KW-0540">Nuclease</keyword>
<sequence>MTPHGVQDSEERSRIFEEIAAEHSVSAHEVEESMYSDMEEEEILLEVSDIGDEELCRHYNLEQAETLLLKAFQMNVKDVSDWGSLARESKKLGLLFSTRIVSGEIVEMKFDGPMSVVEETRRYSIRFAQMLRFLITLEKWSFDCTVVLEKDRKKDKFSFHLDSYADSYFPQRIRGNTLLQDPRLKAAAPIIVGDDAFFPDYFIEEAERKTFIEITRTMYRDFNEKIKAELGKMGINAIFVYLLRTGDKPIKGEICFRDSVDWDVVMQSRFP</sequence>
<comment type="caution">
    <text evidence="1">The sequence shown here is derived from an EMBL/GenBank/DDBJ whole genome shotgun (WGS) entry which is preliminary data.</text>
</comment>
<name>T0YI32_9ZZZZ</name>